<keyword evidence="4" id="KW-1185">Reference proteome</keyword>
<organism evidence="3 4">
    <name type="scientific">Sordaria brevicollis</name>
    <dbReference type="NCBI Taxonomy" id="83679"/>
    <lineage>
        <taxon>Eukaryota</taxon>
        <taxon>Fungi</taxon>
        <taxon>Dikarya</taxon>
        <taxon>Ascomycota</taxon>
        <taxon>Pezizomycotina</taxon>
        <taxon>Sordariomycetes</taxon>
        <taxon>Sordariomycetidae</taxon>
        <taxon>Sordariales</taxon>
        <taxon>Sordariaceae</taxon>
        <taxon>Sordaria</taxon>
    </lineage>
</organism>
<dbReference type="Proteomes" id="UP001281003">
    <property type="component" value="Unassembled WGS sequence"/>
</dbReference>
<dbReference type="EMBL" id="JAUTDP010000003">
    <property type="protein sequence ID" value="KAK3400907.1"/>
    <property type="molecule type" value="Genomic_DNA"/>
</dbReference>
<feature type="region of interest" description="Disordered" evidence="1">
    <location>
        <begin position="44"/>
        <end position="73"/>
    </location>
</feature>
<dbReference type="AlphaFoldDB" id="A0AAE0PJD6"/>
<sequence length="223" mass="25020">MLWKFTLPLAALLATATARPYDPIEEAELLARFAEADRLASAANIPNPLHAQPTAAPRDTYNEPRTPSDQVLDFLPRRDFGNTSPASYFPPWFDPYNPPSPEEDPSEFNYGASPIRDGAKYNGPYTYASHYCWGPFGWAKNGDIKKGINYLYKVEGQPRNSPRSCGRATYPLSLESYGNIAQAALFITEACFKYKNVDTRTAGQVFFKEKWSAYITFTADKDC</sequence>
<proteinExistence type="predicted"/>
<reference evidence="3" key="2">
    <citation type="submission" date="2023-07" db="EMBL/GenBank/DDBJ databases">
        <authorList>
            <consortium name="Lawrence Berkeley National Laboratory"/>
            <person name="Haridas S."/>
            <person name="Hensen N."/>
            <person name="Bonometti L."/>
            <person name="Westerberg I."/>
            <person name="Brannstrom I.O."/>
            <person name="Guillou S."/>
            <person name="Cros-Aarteil S."/>
            <person name="Calhoun S."/>
            <person name="Kuo A."/>
            <person name="Mondo S."/>
            <person name="Pangilinan J."/>
            <person name="Riley R."/>
            <person name="LaButti K."/>
            <person name="Andreopoulos B."/>
            <person name="Lipzen A."/>
            <person name="Chen C."/>
            <person name="Yanf M."/>
            <person name="Daum C."/>
            <person name="Ng V."/>
            <person name="Clum A."/>
            <person name="Steindorff A."/>
            <person name="Ohm R."/>
            <person name="Martin F."/>
            <person name="Silar P."/>
            <person name="Natvig D."/>
            <person name="Lalanne C."/>
            <person name="Gautier V."/>
            <person name="Ament-velasquez S.L."/>
            <person name="Kruys A."/>
            <person name="Hutchinson M.I."/>
            <person name="Powell A.J."/>
            <person name="Barry K."/>
            <person name="Miller A.N."/>
            <person name="Grigoriev I.V."/>
            <person name="Debuchy R."/>
            <person name="Gladieux P."/>
            <person name="Thoren M.H."/>
            <person name="Johannesson H."/>
        </authorList>
    </citation>
    <scope>NUCLEOTIDE SEQUENCE</scope>
    <source>
        <strain evidence="3">FGSC 1904</strain>
    </source>
</reference>
<evidence type="ECO:0000256" key="1">
    <source>
        <dbReference type="SAM" id="MobiDB-lite"/>
    </source>
</evidence>
<accession>A0AAE0PJD6</accession>
<gene>
    <name evidence="3" type="ORF">B0T20DRAFT_477016</name>
</gene>
<feature type="signal peptide" evidence="2">
    <location>
        <begin position="1"/>
        <end position="18"/>
    </location>
</feature>
<comment type="caution">
    <text evidence="3">The sequence shown here is derived from an EMBL/GenBank/DDBJ whole genome shotgun (WGS) entry which is preliminary data.</text>
</comment>
<feature type="chain" id="PRO_5042248146" evidence="2">
    <location>
        <begin position="19"/>
        <end position="223"/>
    </location>
</feature>
<evidence type="ECO:0000313" key="4">
    <source>
        <dbReference type="Proteomes" id="UP001281003"/>
    </source>
</evidence>
<dbReference type="PANTHER" id="PTHR35605">
    <property type="entry name" value="ECP2 EFFECTOR PROTEIN DOMAIN-CONTAINING PROTEIN-RELATED"/>
    <property type="match status" value="1"/>
</dbReference>
<protein>
    <submittedName>
        <fullName evidence="3">Uncharacterized protein</fullName>
    </submittedName>
</protein>
<dbReference type="PANTHER" id="PTHR35605:SF1">
    <property type="entry name" value="ECP2 EFFECTOR PROTEIN DOMAIN-CONTAINING PROTEIN-RELATED"/>
    <property type="match status" value="1"/>
</dbReference>
<name>A0AAE0PJD6_SORBR</name>
<evidence type="ECO:0000313" key="3">
    <source>
        <dbReference type="EMBL" id="KAK3400907.1"/>
    </source>
</evidence>
<keyword evidence="2" id="KW-0732">Signal</keyword>
<evidence type="ECO:0000256" key="2">
    <source>
        <dbReference type="SAM" id="SignalP"/>
    </source>
</evidence>
<reference evidence="3" key="1">
    <citation type="journal article" date="2023" name="Mol. Phylogenet. Evol.">
        <title>Genome-scale phylogeny and comparative genomics of the fungal order Sordariales.</title>
        <authorList>
            <person name="Hensen N."/>
            <person name="Bonometti L."/>
            <person name="Westerberg I."/>
            <person name="Brannstrom I.O."/>
            <person name="Guillou S."/>
            <person name="Cros-Aarteil S."/>
            <person name="Calhoun S."/>
            <person name="Haridas S."/>
            <person name="Kuo A."/>
            <person name="Mondo S."/>
            <person name="Pangilinan J."/>
            <person name="Riley R."/>
            <person name="LaButti K."/>
            <person name="Andreopoulos B."/>
            <person name="Lipzen A."/>
            <person name="Chen C."/>
            <person name="Yan M."/>
            <person name="Daum C."/>
            <person name="Ng V."/>
            <person name="Clum A."/>
            <person name="Steindorff A."/>
            <person name="Ohm R.A."/>
            <person name="Martin F."/>
            <person name="Silar P."/>
            <person name="Natvig D.O."/>
            <person name="Lalanne C."/>
            <person name="Gautier V."/>
            <person name="Ament-Velasquez S.L."/>
            <person name="Kruys A."/>
            <person name="Hutchinson M.I."/>
            <person name="Powell A.J."/>
            <person name="Barry K."/>
            <person name="Miller A.N."/>
            <person name="Grigoriev I.V."/>
            <person name="Debuchy R."/>
            <person name="Gladieux P."/>
            <person name="Hiltunen Thoren M."/>
            <person name="Johannesson H."/>
        </authorList>
    </citation>
    <scope>NUCLEOTIDE SEQUENCE</scope>
    <source>
        <strain evidence="3">FGSC 1904</strain>
    </source>
</reference>